<name>A0ABV6QYU4_9CAUL</name>
<dbReference type="Pfam" id="PF01556">
    <property type="entry name" value="DnaJ_C"/>
    <property type="match status" value="1"/>
</dbReference>
<dbReference type="SUPFAM" id="SSF49493">
    <property type="entry name" value="HSP40/DnaJ peptide-binding domain"/>
    <property type="match status" value="2"/>
</dbReference>
<sequence length="231" mass="24234">MTLKDARARLGLVDAAGRDAIGPAFRKAAKAAVLLGDDAALRAAIVARDLLLTDAPPLVLSGPKAPAPKPPTLGLTPRQALSGGVIETRLPDGRRVRILAPPGVRTGDSIRLRGAGPSGEDLYLPAVIRSGDGLTVVGDDVYMSAPCPPRVLEEGGRIEIETHAGVRDAWVARGLKEPVRLCLRGLGLPARGSRPAGRLYVRLEPEAGAPSAAEDLLARFHRVWTSERLAA</sequence>
<evidence type="ECO:0000313" key="3">
    <source>
        <dbReference type="Proteomes" id="UP001589906"/>
    </source>
</evidence>
<comment type="caution">
    <text evidence="2">The sequence shown here is derived from an EMBL/GenBank/DDBJ whole genome shotgun (WGS) entry which is preliminary data.</text>
</comment>
<dbReference type="EMBL" id="JBHLSW010000001">
    <property type="protein sequence ID" value="MFC0632396.1"/>
    <property type="molecule type" value="Genomic_DNA"/>
</dbReference>
<dbReference type="Proteomes" id="UP001589906">
    <property type="component" value="Unassembled WGS sequence"/>
</dbReference>
<accession>A0ABV6QYU4</accession>
<evidence type="ECO:0000313" key="2">
    <source>
        <dbReference type="EMBL" id="MFC0632396.1"/>
    </source>
</evidence>
<organism evidence="2 3">
    <name type="scientific">Brevundimonas balnearis</name>
    <dbReference type="NCBI Taxonomy" id="1572858"/>
    <lineage>
        <taxon>Bacteria</taxon>
        <taxon>Pseudomonadati</taxon>
        <taxon>Pseudomonadota</taxon>
        <taxon>Alphaproteobacteria</taxon>
        <taxon>Caulobacterales</taxon>
        <taxon>Caulobacteraceae</taxon>
        <taxon>Brevundimonas</taxon>
    </lineage>
</organism>
<feature type="domain" description="Chaperone DnaJ C-terminal" evidence="1">
    <location>
        <begin position="93"/>
        <end position="204"/>
    </location>
</feature>
<reference evidence="2 3" key="1">
    <citation type="submission" date="2024-09" db="EMBL/GenBank/DDBJ databases">
        <authorList>
            <person name="Sun Q."/>
            <person name="Mori K."/>
        </authorList>
    </citation>
    <scope>NUCLEOTIDE SEQUENCE [LARGE SCALE GENOMIC DNA]</scope>
    <source>
        <strain evidence="2 3">NCAIM B.02621</strain>
    </source>
</reference>
<dbReference type="RefSeq" id="WP_376833290.1">
    <property type="nucleotide sequence ID" value="NZ_JBHLSW010000001.1"/>
</dbReference>
<gene>
    <name evidence="2" type="ORF">ACFFGE_00680</name>
</gene>
<evidence type="ECO:0000259" key="1">
    <source>
        <dbReference type="Pfam" id="PF01556"/>
    </source>
</evidence>
<protein>
    <submittedName>
        <fullName evidence="2">DnaJ C-terminal domain-containing protein</fullName>
    </submittedName>
</protein>
<keyword evidence="3" id="KW-1185">Reference proteome</keyword>
<dbReference type="InterPro" id="IPR002939">
    <property type="entry name" value="DnaJ_C"/>
</dbReference>
<dbReference type="InterPro" id="IPR008971">
    <property type="entry name" value="HSP40/DnaJ_pept-bd"/>
</dbReference>
<dbReference type="Gene3D" id="2.60.260.20">
    <property type="entry name" value="Urease metallochaperone UreE, N-terminal domain"/>
    <property type="match status" value="2"/>
</dbReference>
<proteinExistence type="predicted"/>